<dbReference type="InterPro" id="IPR006931">
    <property type="entry name" value="Calcipressin"/>
</dbReference>
<proteinExistence type="inferred from homology"/>
<protein>
    <submittedName>
        <fullName evidence="3">Uncharacterized protein</fullName>
    </submittedName>
</protein>
<accession>A0A914A8R2</accession>
<dbReference type="OMA" id="ESGCHFD"/>
<dbReference type="SUPFAM" id="SSF54928">
    <property type="entry name" value="RNA-binding domain, RBD"/>
    <property type="match status" value="1"/>
</dbReference>
<organism evidence="3 4">
    <name type="scientific">Patiria miniata</name>
    <name type="common">Bat star</name>
    <name type="synonym">Asterina miniata</name>
    <dbReference type="NCBI Taxonomy" id="46514"/>
    <lineage>
        <taxon>Eukaryota</taxon>
        <taxon>Metazoa</taxon>
        <taxon>Echinodermata</taxon>
        <taxon>Eleutherozoa</taxon>
        <taxon>Asterozoa</taxon>
        <taxon>Asteroidea</taxon>
        <taxon>Valvatacea</taxon>
        <taxon>Valvatida</taxon>
        <taxon>Asterinidae</taxon>
        <taxon>Patiria</taxon>
    </lineage>
</organism>
<dbReference type="PANTHER" id="PTHR10300:SF14">
    <property type="entry name" value="PROTEIN SARAH"/>
    <property type="match status" value="1"/>
</dbReference>
<dbReference type="EnsemblMetazoa" id="XM_038203883.1">
    <property type="protein sequence ID" value="XP_038059811.1"/>
    <property type="gene ID" value="LOC119730832"/>
</dbReference>
<dbReference type="Pfam" id="PF04847">
    <property type="entry name" value="Calcipressin"/>
    <property type="match status" value="1"/>
</dbReference>
<name>A0A914A8R2_PATMI</name>
<comment type="similarity">
    <text evidence="1">Belongs to the RCAN family.</text>
</comment>
<feature type="region of interest" description="Disordered" evidence="2">
    <location>
        <begin position="1"/>
        <end position="58"/>
    </location>
</feature>
<feature type="compositionally biased region" description="Basic and acidic residues" evidence="2">
    <location>
        <begin position="217"/>
        <end position="239"/>
    </location>
</feature>
<evidence type="ECO:0000313" key="3">
    <source>
        <dbReference type="EnsemblMetazoa" id="XP_038059811.1"/>
    </source>
</evidence>
<evidence type="ECO:0000313" key="4">
    <source>
        <dbReference type="Proteomes" id="UP000887568"/>
    </source>
</evidence>
<feature type="region of interest" description="Disordered" evidence="2">
    <location>
        <begin position="206"/>
        <end position="239"/>
    </location>
</feature>
<evidence type="ECO:0000256" key="1">
    <source>
        <dbReference type="ARBA" id="ARBA00008209"/>
    </source>
</evidence>
<dbReference type="InterPro" id="IPR035979">
    <property type="entry name" value="RBD_domain_sf"/>
</dbReference>
<dbReference type="RefSeq" id="XP_038059811.1">
    <property type="nucleotide sequence ID" value="XM_038203883.1"/>
</dbReference>
<dbReference type="AlphaFoldDB" id="A0A914A8R2"/>
<dbReference type="GO" id="GO:0019722">
    <property type="term" value="P:calcium-mediated signaling"/>
    <property type="evidence" value="ECO:0007669"/>
    <property type="project" value="InterPro"/>
</dbReference>
<dbReference type="GO" id="GO:0005737">
    <property type="term" value="C:cytoplasm"/>
    <property type="evidence" value="ECO:0007669"/>
    <property type="project" value="TreeGrafter"/>
</dbReference>
<reference evidence="3" key="1">
    <citation type="submission" date="2022-11" db="UniProtKB">
        <authorList>
            <consortium name="EnsemblMetazoa"/>
        </authorList>
    </citation>
    <scope>IDENTIFICATION</scope>
</reference>
<keyword evidence="4" id="KW-1185">Reference proteome</keyword>
<evidence type="ECO:0000256" key="2">
    <source>
        <dbReference type="SAM" id="MobiDB-lite"/>
    </source>
</evidence>
<dbReference type="GO" id="GO:0008597">
    <property type="term" value="F:calcium-dependent protein serine/threonine phosphatase regulator activity"/>
    <property type="evidence" value="ECO:0007669"/>
    <property type="project" value="TreeGrafter"/>
</dbReference>
<dbReference type="Gene3D" id="3.30.70.330">
    <property type="match status" value="1"/>
</dbReference>
<feature type="compositionally biased region" description="Basic and acidic residues" evidence="2">
    <location>
        <begin position="1"/>
        <end position="11"/>
    </location>
</feature>
<dbReference type="GO" id="GO:0003676">
    <property type="term" value="F:nucleic acid binding"/>
    <property type="evidence" value="ECO:0007669"/>
    <property type="project" value="InterPro"/>
</dbReference>
<feature type="compositionally biased region" description="Polar residues" evidence="2">
    <location>
        <begin position="37"/>
        <end position="57"/>
    </location>
</feature>
<dbReference type="InterPro" id="IPR012677">
    <property type="entry name" value="Nucleotide-bd_a/b_plait_sf"/>
</dbReference>
<dbReference type="PANTHER" id="PTHR10300">
    <property type="entry name" value="CALCIPRESSIN"/>
    <property type="match status" value="1"/>
</dbReference>
<dbReference type="CDD" id="cd12434">
    <property type="entry name" value="RRM_RCAN_like"/>
    <property type="match status" value="1"/>
</dbReference>
<dbReference type="FunFam" id="3.30.70.330:FF:000092">
    <property type="entry name" value="Calcipressin-2 isoform 2"/>
    <property type="match status" value="1"/>
</dbReference>
<dbReference type="OrthoDB" id="17212at2759"/>
<dbReference type="GO" id="GO:0005634">
    <property type="term" value="C:nucleus"/>
    <property type="evidence" value="ECO:0007669"/>
    <property type="project" value="TreeGrafter"/>
</dbReference>
<dbReference type="GeneID" id="119730832"/>
<sequence>MKSGDEWREPTENDSSGNDNMAAAVASLQREHMEYDSTITSGDDEQQSAGVRRQSTGDIPYEDLPRALIATNIPDDVFCDEVKKKAFEDLFCAFGENVHFVYLPSFQRVRVGYDTPEQVVHARIGMHQKQICGQQIKLFFLQPVKFNSSSSSLEPPKPTKQYLLSPPCSPPVGWEQPKESHPVIDYDVLAALANLAPGEAHELHAADNNKPGIFVHPCEDPPPKGPKMKIEHTRRPEPS</sequence>
<dbReference type="Proteomes" id="UP000887568">
    <property type="component" value="Unplaced"/>
</dbReference>